<protein>
    <submittedName>
        <fullName evidence="6">Myb-like transcription factor etc2</fullName>
    </submittedName>
</protein>
<dbReference type="GO" id="GO:0000976">
    <property type="term" value="F:transcription cis-regulatory region binding"/>
    <property type="evidence" value="ECO:0007669"/>
    <property type="project" value="TreeGrafter"/>
</dbReference>
<dbReference type="GO" id="GO:0006355">
    <property type="term" value="P:regulation of DNA-templated transcription"/>
    <property type="evidence" value="ECO:0007669"/>
    <property type="project" value="TreeGrafter"/>
</dbReference>
<dbReference type="PANTHER" id="PTHR47998:SF93">
    <property type="entry name" value="MYB-LIKE TRANSCRIPTION FACTOR ETC1"/>
    <property type="match status" value="1"/>
</dbReference>
<dbReference type="SUPFAM" id="SSF46689">
    <property type="entry name" value="Homeodomain-like"/>
    <property type="match status" value="1"/>
</dbReference>
<keyword evidence="2" id="KW-0238">DNA-binding</keyword>
<dbReference type="PROSITE" id="PS51294">
    <property type="entry name" value="HTH_MYB"/>
    <property type="match status" value="1"/>
</dbReference>
<evidence type="ECO:0000313" key="7">
    <source>
        <dbReference type="Proteomes" id="UP000554482"/>
    </source>
</evidence>
<reference evidence="6 7" key="1">
    <citation type="submission" date="2020-06" db="EMBL/GenBank/DDBJ databases">
        <title>Transcriptomic and genomic resources for Thalictrum thalictroides and T. hernandezii: Facilitating candidate gene discovery in an emerging model plant lineage.</title>
        <authorList>
            <person name="Arias T."/>
            <person name="Riano-Pachon D.M."/>
            <person name="Di Stilio V.S."/>
        </authorList>
    </citation>
    <scope>NUCLEOTIDE SEQUENCE [LARGE SCALE GENOMIC DNA]</scope>
    <source>
        <strain evidence="7">cv. WT478/WT964</strain>
        <tissue evidence="6">Leaves</tissue>
    </source>
</reference>
<dbReference type="PANTHER" id="PTHR47998">
    <property type="entry name" value="TRANSCRIPTION FACTOR MYB51-LIKE ISOFORM X1"/>
    <property type="match status" value="1"/>
</dbReference>
<dbReference type="InterPro" id="IPR009057">
    <property type="entry name" value="Homeodomain-like_sf"/>
</dbReference>
<name>A0A7J6VHE0_THATH</name>
<evidence type="ECO:0000256" key="3">
    <source>
        <dbReference type="ARBA" id="ARBA00023242"/>
    </source>
</evidence>
<sequence length="76" mass="8856">MGSIHIHIHDDVEVVSSIDREILTLTEQEEDLLRRMHKLVGDRWVLIAGRIPGRNPQELKRFWVMAHSEDQFAGRA</sequence>
<feature type="domain" description="Myb-like" evidence="4">
    <location>
        <begin position="26"/>
        <end position="63"/>
    </location>
</feature>
<evidence type="ECO:0000259" key="5">
    <source>
        <dbReference type="PROSITE" id="PS51294"/>
    </source>
</evidence>
<dbReference type="OrthoDB" id="2143914at2759"/>
<dbReference type="EMBL" id="JABWDY010032477">
    <property type="protein sequence ID" value="KAF5184151.1"/>
    <property type="molecule type" value="Genomic_DNA"/>
</dbReference>
<dbReference type="InterPro" id="IPR017930">
    <property type="entry name" value="Myb_dom"/>
</dbReference>
<dbReference type="Pfam" id="PF00249">
    <property type="entry name" value="Myb_DNA-binding"/>
    <property type="match status" value="1"/>
</dbReference>
<dbReference type="GO" id="GO:0030154">
    <property type="term" value="P:cell differentiation"/>
    <property type="evidence" value="ECO:0007669"/>
    <property type="project" value="TreeGrafter"/>
</dbReference>
<feature type="domain" description="HTH myb-type" evidence="5">
    <location>
        <begin position="26"/>
        <end position="63"/>
    </location>
</feature>
<evidence type="ECO:0000256" key="1">
    <source>
        <dbReference type="ARBA" id="ARBA00004123"/>
    </source>
</evidence>
<organism evidence="6 7">
    <name type="scientific">Thalictrum thalictroides</name>
    <name type="common">Rue-anemone</name>
    <name type="synonym">Anemone thalictroides</name>
    <dbReference type="NCBI Taxonomy" id="46969"/>
    <lineage>
        <taxon>Eukaryota</taxon>
        <taxon>Viridiplantae</taxon>
        <taxon>Streptophyta</taxon>
        <taxon>Embryophyta</taxon>
        <taxon>Tracheophyta</taxon>
        <taxon>Spermatophyta</taxon>
        <taxon>Magnoliopsida</taxon>
        <taxon>Ranunculales</taxon>
        <taxon>Ranunculaceae</taxon>
        <taxon>Thalictroideae</taxon>
        <taxon>Thalictrum</taxon>
    </lineage>
</organism>
<dbReference type="GO" id="GO:0005634">
    <property type="term" value="C:nucleus"/>
    <property type="evidence" value="ECO:0007669"/>
    <property type="project" value="UniProtKB-SubCell"/>
</dbReference>
<keyword evidence="3" id="KW-0539">Nucleus</keyword>
<comment type="caution">
    <text evidence="6">The sequence shown here is derived from an EMBL/GenBank/DDBJ whole genome shotgun (WGS) entry which is preliminary data.</text>
</comment>
<evidence type="ECO:0000259" key="4">
    <source>
        <dbReference type="PROSITE" id="PS50090"/>
    </source>
</evidence>
<comment type="subcellular location">
    <subcellularLocation>
        <location evidence="1">Nucleus</location>
    </subcellularLocation>
</comment>
<dbReference type="InterPro" id="IPR015495">
    <property type="entry name" value="Myb_TF_plants"/>
</dbReference>
<dbReference type="SMART" id="SM00717">
    <property type="entry name" value="SANT"/>
    <property type="match status" value="1"/>
</dbReference>
<dbReference type="PROSITE" id="PS50090">
    <property type="entry name" value="MYB_LIKE"/>
    <property type="match status" value="1"/>
</dbReference>
<dbReference type="Gene3D" id="1.10.10.60">
    <property type="entry name" value="Homeodomain-like"/>
    <property type="match status" value="1"/>
</dbReference>
<dbReference type="Proteomes" id="UP000554482">
    <property type="component" value="Unassembled WGS sequence"/>
</dbReference>
<dbReference type="CDD" id="cd00167">
    <property type="entry name" value="SANT"/>
    <property type="match status" value="1"/>
</dbReference>
<dbReference type="AlphaFoldDB" id="A0A7J6VHE0"/>
<evidence type="ECO:0000313" key="6">
    <source>
        <dbReference type="EMBL" id="KAF5184151.1"/>
    </source>
</evidence>
<accession>A0A7J6VHE0</accession>
<gene>
    <name evidence="6" type="ORF">FRX31_026262</name>
</gene>
<keyword evidence="7" id="KW-1185">Reference proteome</keyword>
<evidence type="ECO:0000256" key="2">
    <source>
        <dbReference type="ARBA" id="ARBA00023125"/>
    </source>
</evidence>
<dbReference type="InterPro" id="IPR001005">
    <property type="entry name" value="SANT/Myb"/>
</dbReference>
<proteinExistence type="predicted"/>